<dbReference type="SUPFAM" id="SSF52113">
    <property type="entry name" value="BRCT domain"/>
    <property type="match status" value="1"/>
</dbReference>
<dbReference type="SMART" id="SM00292">
    <property type="entry name" value="BRCT"/>
    <property type="match status" value="1"/>
</dbReference>
<dbReference type="PRINTS" id="PR00871">
    <property type="entry name" value="DNAPOLXTDT"/>
</dbReference>
<gene>
    <name evidence="2" type="ORF">PBY51_014719</name>
</gene>
<dbReference type="Pfam" id="PF00533">
    <property type="entry name" value="BRCT"/>
    <property type="match status" value="1"/>
</dbReference>
<dbReference type="GO" id="GO:0005634">
    <property type="term" value="C:nucleus"/>
    <property type="evidence" value="ECO:0007669"/>
    <property type="project" value="TreeGrafter"/>
</dbReference>
<comment type="caution">
    <text evidence="2">The sequence shown here is derived from an EMBL/GenBank/DDBJ whole genome shotgun (WGS) entry which is preliminary data.</text>
</comment>
<dbReference type="AlphaFoldDB" id="A0AAN7X1Q6"/>
<dbReference type="Proteomes" id="UP001346869">
    <property type="component" value="Unassembled WGS sequence"/>
</dbReference>
<dbReference type="PANTHER" id="PTHR11276">
    <property type="entry name" value="DNA POLYMERASE TYPE-X FAMILY MEMBER"/>
    <property type="match status" value="1"/>
</dbReference>
<name>A0AAN7X1Q6_ELEMC</name>
<reference evidence="2 3" key="1">
    <citation type="journal article" date="2023" name="Genes (Basel)">
        <title>Chromosome-Level Genome Assembly and Circadian Gene Repertoire of the Patagonia Blennie Eleginops maclovinus-The Closest Ancestral Proxy of Antarctic Cryonotothenioids.</title>
        <authorList>
            <person name="Cheng C.C."/>
            <person name="Rivera-Colon A.G."/>
            <person name="Minhas B.F."/>
            <person name="Wilson L."/>
            <person name="Rayamajhi N."/>
            <person name="Vargas-Chacoff L."/>
            <person name="Catchen J.M."/>
        </authorList>
    </citation>
    <scope>NUCLEOTIDE SEQUENCE [LARGE SCALE GENOMIC DNA]</scope>
    <source>
        <strain evidence="2">JMC-PN-2008</strain>
    </source>
</reference>
<sequence length="283" mass="31667">MFHTPILPFARKRSIPVDASVPRHDVVKFMDVRLYLVERKMGRSRRNFLTQLARSKGFIVDDILSDDVTHVVSEDSQASSLWKWLKECAPKNLPGVNVLDISWFTDSMKEGRPVAVETKHLIQEPLPTEGSPSPPVATVSQYACQRRTTLENHNQKFTVRNVCNVTLDSGLSHVAHLKLSLCFHMQKNLLICSALIGWLACFTHQHSDTTPRNTLTCKWAASAALAFLELQQLTSPRSLAAGPAWTRPEAQCATPRWPTDVTLLTSNDGSVPWPSGWQCSREG</sequence>
<dbReference type="InterPro" id="IPR036420">
    <property type="entry name" value="BRCT_dom_sf"/>
</dbReference>
<reference evidence="2 3" key="2">
    <citation type="journal article" date="2023" name="Mol. Biol. Evol.">
        <title>Genomics of Secondarily Temperate Adaptation in the Only Non-Antarctic Icefish.</title>
        <authorList>
            <person name="Rivera-Colon A.G."/>
            <person name="Rayamajhi N."/>
            <person name="Minhas B.F."/>
            <person name="Madrigal G."/>
            <person name="Bilyk K.T."/>
            <person name="Yoon V."/>
            <person name="Hune M."/>
            <person name="Gregory S."/>
            <person name="Cheng C.H.C."/>
            <person name="Catchen J.M."/>
        </authorList>
    </citation>
    <scope>NUCLEOTIDE SEQUENCE [LARGE SCALE GENOMIC DNA]</scope>
    <source>
        <strain evidence="2">JMC-PN-2008</strain>
    </source>
</reference>
<organism evidence="2 3">
    <name type="scientific">Eleginops maclovinus</name>
    <name type="common">Patagonian blennie</name>
    <name type="synonym">Eleginus maclovinus</name>
    <dbReference type="NCBI Taxonomy" id="56733"/>
    <lineage>
        <taxon>Eukaryota</taxon>
        <taxon>Metazoa</taxon>
        <taxon>Chordata</taxon>
        <taxon>Craniata</taxon>
        <taxon>Vertebrata</taxon>
        <taxon>Euteleostomi</taxon>
        <taxon>Actinopterygii</taxon>
        <taxon>Neopterygii</taxon>
        <taxon>Teleostei</taxon>
        <taxon>Neoteleostei</taxon>
        <taxon>Acanthomorphata</taxon>
        <taxon>Eupercaria</taxon>
        <taxon>Perciformes</taxon>
        <taxon>Notothenioidei</taxon>
        <taxon>Eleginopidae</taxon>
        <taxon>Eleginops</taxon>
    </lineage>
</organism>
<dbReference type="InterPro" id="IPR001726">
    <property type="entry name" value="TdT/Mu"/>
</dbReference>
<evidence type="ECO:0000313" key="2">
    <source>
        <dbReference type="EMBL" id="KAK5853577.1"/>
    </source>
</evidence>
<dbReference type="GO" id="GO:0003887">
    <property type="term" value="F:DNA-directed DNA polymerase activity"/>
    <property type="evidence" value="ECO:0007669"/>
    <property type="project" value="InterPro"/>
</dbReference>
<keyword evidence="3" id="KW-1185">Reference proteome</keyword>
<dbReference type="GO" id="GO:0006303">
    <property type="term" value="P:double-strand break repair via nonhomologous end joining"/>
    <property type="evidence" value="ECO:0007669"/>
    <property type="project" value="TreeGrafter"/>
</dbReference>
<dbReference type="InterPro" id="IPR022312">
    <property type="entry name" value="DNA_pol_X"/>
</dbReference>
<dbReference type="GO" id="GO:0003677">
    <property type="term" value="F:DNA binding"/>
    <property type="evidence" value="ECO:0007669"/>
    <property type="project" value="InterPro"/>
</dbReference>
<protein>
    <recommendedName>
        <fullName evidence="1">BRCT domain-containing protein</fullName>
    </recommendedName>
</protein>
<dbReference type="FunFam" id="3.40.50.10190:FF:000035">
    <property type="entry name" value="DNA-directed DNA/RNA polymerase mu"/>
    <property type="match status" value="1"/>
</dbReference>
<evidence type="ECO:0000313" key="3">
    <source>
        <dbReference type="Proteomes" id="UP001346869"/>
    </source>
</evidence>
<proteinExistence type="predicted"/>
<dbReference type="PROSITE" id="PS50172">
    <property type="entry name" value="BRCT"/>
    <property type="match status" value="1"/>
</dbReference>
<feature type="domain" description="BRCT" evidence="1">
    <location>
        <begin position="29"/>
        <end position="121"/>
    </location>
</feature>
<accession>A0AAN7X1Q6</accession>
<dbReference type="GO" id="GO:0003912">
    <property type="term" value="F:DNA nucleotidylexotransferase activity"/>
    <property type="evidence" value="ECO:0007669"/>
    <property type="project" value="TreeGrafter"/>
</dbReference>
<dbReference type="PANTHER" id="PTHR11276:SF21">
    <property type="entry name" value="DNA NUCLEOTIDYLEXOTRANSFERASE"/>
    <property type="match status" value="1"/>
</dbReference>
<dbReference type="Gene3D" id="3.40.50.10190">
    <property type="entry name" value="BRCT domain"/>
    <property type="match status" value="1"/>
</dbReference>
<dbReference type="EMBL" id="JAUZQC010000019">
    <property type="protein sequence ID" value="KAK5853577.1"/>
    <property type="molecule type" value="Genomic_DNA"/>
</dbReference>
<dbReference type="InterPro" id="IPR001357">
    <property type="entry name" value="BRCT_dom"/>
</dbReference>
<evidence type="ECO:0000259" key="1">
    <source>
        <dbReference type="PROSITE" id="PS50172"/>
    </source>
</evidence>